<sequence length="108" mass="11526">MPKRVGACTNSTIKAIGTRFSVKLVEPKQGEPGEGTSVELGDGVYGISYEYEPAVGRSRLGDKVMTCLASIPKICPKGDSRGTFDTTTNLRTQESWTLPDSQHMCGGA</sequence>
<evidence type="ECO:0000313" key="2">
    <source>
        <dbReference type="EMBL" id="HJE25530.1"/>
    </source>
</evidence>
<feature type="region of interest" description="Disordered" evidence="1">
    <location>
        <begin position="80"/>
        <end position="108"/>
    </location>
</feature>
<accession>A0A921E548</accession>
<proteinExistence type="predicted"/>
<evidence type="ECO:0000256" key="1">
    <source>
        <dbReference type="SAM" id="MobiDB-lite"/>
    </source>
</evidence>
<dbReference type="EMBL" id="DYYG01000056">
    <property type="protein sequence ID" value="HJE25530.1"/>
    <property type="molecule type" value="Genomic_DNA"/>
</dbReference>
<dbReference type="AlphaFoldDB" id="A0A921E548"/>
<gene>
    <name evidence="2" type="ORF">K8W01_17915</name>
</gene>
<feature type="compositionally biased region" description="Polar residues" evidence="1">
    <location>
        <begin position="83"/>
        <end position="100"/>
    </location>
</feature>
<name>A0A921E548_9HYPH</name>
<protein>
    <submittedName>
        <fullName evidence="2">Uncharacterized protein</fullName>
    </submittedName>
</protein>
<reference evidence="2" key="1">
    <citation type="journal article" date="2021" name="PeerJ">
        <title>Extensive microbial diversity within the chicken gut microbiome revealed by metagenomics and culture.</title>
        <authorList>
            <person name="Gilroy R."/>
            <person name="Ravi A."/>
            <person name="Getino M."/>
            <person name="Pursley I."/>
            <person name="Horton D.L."/>
            <person name="Alikhan N.F."/>
            <person name="Baker D."/>
            <person name="Gharbi K."/>
            <person name="Hall N."/>
            <person name="Watson M."/>
            <person name="Adriaenssens E.M."/>
            <person name="Foster-Nyarko E."/>
            <person name="Jarju S."/>
            <person name="Secka A."/>
            <person name="Antonio M."/>
            <person name="Oren A."/>
            <person name="Chaudhuri R.R."/>
            <person name="La Ragione R."/>
            <person name="Hildebrand F."/>
            <person name="Pallen M.J."/>
        </authorList>
    </citation>
    <scope>NUCLEOTIDE SEQUENCE</scope>
    <source>
        <strain evidence="2">316</strain>
    </source>
</reference>
<organism evidence="2 3">
    <name type="scientific">Methylorubrum populi</name>
    <dbReference type="NCBI Taxonomy" id="223967"/>
    <lineage>
        <taxon>Bacteria</taxon>
        <taxon>Pseudomonadati</taxon>
        <taxon>Pseudomonadota</taxon>
        <taxon>Alphaproteobacteria</taxon>
        <taxon>Hyphomicrobiales</taxon>
        <taxon>Methylobacteriaceae</taxon>
        <taxon>Methylorubrum</taxon>
    </lineage>
</organism>
<evidence type="ECO:0000313" key="3">
    <source>
        <dbReference type="Proteomes" id="UP000742631"/>
    </source>
</evidence>
<comment type="caution">
    <text evidence="2">The sequence shown here is derived from an EMBL/GenBank/DDBJ whole genome shotgun (WGS) entry which is preliminary data.</text>
</comment>
<reference evidence="2" key="2">
    <citation type="submission" date="2021-09" db="EMBL/GenBank/DDBJ databases">
        <authorList>
            <person name="Gilroy R."/>
        </authorList>
    </citation>
    <scope>NUCLEOTIDE SEQUENCE</scope>
    <source>
        <strain evidence="2">316</strain>
    </source>
</reference>
<dbReference type="Proteomes" id="UP000742631">
    <property type="component" value="Unassembled WGS sequence"/>
</dbReference>